<dbReference type="Proteomes" id="UP000019464">
    <property type="component" value="Unassembled WGS sequence"/>
</dbReference>
<dbReference type="Gene3D" id="2.40.70.10">
    <property type="entry name" value="Acid Proteases"/>
    <property type="match status" value="1"/>
</dbReference>
<dbReference type="EMBL" id="AONB01000004">
    <property type="protein sequence ID" value="EXJ11860.1"/>
    <property type="molecule type" value="Genomic_DNA"/>
</dbReference>
<organism evidence="2 3">
    <name type="scientific">Nitrincola nitratireducens</name>
    <dbReference type="NCBI Taxonomy" id="1229521"/>
    <lineage>
        <taxon>Bacteria</taxon>
        <taxon>Pseudomonadati</taxon>
        <taxon>Pseudomonadota</taxon>
        <taxon>Gammaproteobacteria</taxon>
        <taxon>Oceanospirillales</taxon>
        <taxon>Oceanospirillaceae</taxon>
        <taxon>Nitrincola</taxon>
    </lineage>
</organism>
<reference evidence="3" key="1">
    <citation type="submission" date="2012-11" db="EMBL/GenBank/DDBJ databases">
        <authorList>
            <person name="Singh A."/>
            <person name="Pinnaka A.K."/>
            <person name="Vaidya B."/>
        </authorList>
    </citation>
    <scope>NUCLEOTIDE SEQUENCE [LARGE SCALE GENOMIC DNA]</scope>
    <source>
        <strain evidence="3">AK23</strain>
    </source>
</reference>
<dbReference type="InterPro" id="IPR034122">
    <property type="entry name" value="Retropepsin-like_bacterial"/>
</dbReference>
<dbReference type="GO" id="GO:0006508">
    <property type="term" value="P:proteolysis"/>
    <property type="evidence" value="ECO:0007669"/>
    <property type="project" value="UniProtKB-KW"/>
</dbReference>
<evidence type="ECO:0000256" key="1">
    <source>
        <dbReference type="SAM" id="Phobius"/>
    </source>
</evidence>
<dbReference type="AlphaFoldDB" id="W9VMY7"/>
<comment type="caution">
    <text evidence="2">The sequence shown here is derived from an EMBL/GenBank/DDBJ whole genome shotgun (WGS) entry which is preliminary data.</text>
</comment>
<feature type="transmembrane region" description="Helical" evidence="1">
    <location>
        <begin position="14"/>
        <end position="35"/>
    </location>
</feature>
<protein>
    <submittedName>
        <fullName evidence="2">Putative aspartyl protease</fullName>
    </submittedName>
</protein>
<dbReference type="RefSeq" id="WP_237748528.1">
    <property type="nucleotide sequence ID" value="NZ_AONB01000004.1"/>
</dbReference>
<dbReference type="NCBIfam" id="TIGR02281">
    <property type="entry name" value="clan_AA_DTGA"/>
    <property type="match status" value="1"/>
</dbReference>
<dbReference type="PATRIC" id="fig|1229521.3.peg.1241"/>
<dbReference type="InterPro" id="IPR011969">
    <property type="entry name" value="Clan_AA_Asp_peptidase_C"/>
</dbReference>
<name>W9VMY7_9GAMM</name>
<keyword evidence="1" id="KW-0812">Transmembrane</keyword>
<dbReference type="SUPFAM" id="SSF50630">
    <property type="entry name" value="Acid proteases"/>
    <property type="match status" value="1"/>
</dbReference>
<accession>W9VMY7</accession>
<dbReference type="Pfam" id="PF13975">
    <property type="entry name" value="gag-asp_proteas"/>
    <property type="match status" value="1"/>
</dbReference>
<keyword evidence="2" id="KW-0378">Hydrolase</keyword>
<evidence type="ECO:0000313" key="2">
    <source>
        <dbReference type="EMBL" id="EXJ11860.1"/>
    </source>
</evidence>
<keyword evidence="3" id="KW-1185">Reference proteome</keyword>
<dbReference type="STRING" id="1229521.D791_01233"/>
<dbReference type="InterPro" id="IPR001969">
    <property type="entry name" value="Aspartic_peptidase_AS"/>
</dbReference>
<sequence>MAESTSTQRRMTRFFQAAFWILLLVLLSLYFSGYLDQRNNPNRNLAVIDLEVSSEVVLQSNRNGHYIAPGFINGHPVTFLLDTGATTVSVPERVAKKVGLTPGRAVRVSTANGVVSVYQTQLNTVQLGGIQMQLVEGHINPHMSSDIVLLGMSFMRNLEINQRAGVLVLKLP</sequence>
<dbReference type="GO" id="GO:0004190">
    <property type="term" value="F:aspartic-type endopeptidase activity"/>
    <property type="evidence" value="ECO:0007669"/>
    <property type="project" value="InterPro"/>
</dbReference>
<keyword evidence="2" id="KW-0645">Protease</keyword>
<keyword evidence="1" id="KW-0472">Membrane</keyword>
<keyword evidence="1" id="KW-1133">Transmembrane helix</keyword>
<dbReference type="PROSITE" id="PS00141">
    <property type="entry name" value="ASP_PROTEASE"/>
    <property type="match status" value="1"/>
</dbReference>
<proteinExistence type="predicted"/>
<dbReference type="CDD" id="cd05483">
    <property type="entry name" value="retropepsin_like_bacteria"/>
    <property type="match status" value="1"/>
</dbReference>
<gene>
    <name evidence="2" type="ORF">D791_01233</name>
</gene>
<evidence type="ECO:0000313" key="3">
    <source>
        <dbReference type="Proteomes" id="UP000019464"/>
    </source>
</evidence>
<dbReference type="InterPro" id="IPR021109">
    <property type="entry name" value="Peptidase_aspartic_dom_sf"/>
</dbReference>
<reference evidence="2 3" key="2">
    <citation type="journal article" date="2015" name="Syst. Appl. Microbiol.">
        <title>Nitrincola nitratireducens sp. nov. isolated from a haloalkaline crater lake.</title>
        <authorList>
            <person name="Singh A."/>
            <person name="Vaidya B."/>
            <person name="Tanuku N.R."/>
            <person name="Pinnaka A.K."/>
        </authorList>
    </citation>
    <scope>NUCLEOTIDE SEQUENCE [LARGE SCALE GENOMIC DNA]</scope>
    <source>
        <strain evidence="2 3">AK23</strain>
    </source>
</reference>